<gene>
    <name evidence="2" type="ORF">FEM33_12665</name>
</gene>
<evidence type="ECO:0000313" key="3">
    <source>
        <dbReference type="Proteomes" id="UP000323994"/>
    </source>
</evidence>
<keyword evidence="3" id="KW-1185">Reference proteome</keyword>
<comment type="caution">
    <text evidence="2">The sequence shown here is derived from an EMBL/GenBank/DDBJ whole genome shotgun (WGS) entry which is preliminary data.</text>
</comment>
<sequence>MKPVDKYPFLKNLENMVEKHISETIALFQNQPEELLNRPSETGGWSIAQCLDHLNSYGNYYLPLINKKLSAAKSDSESPFSGTWLGSYFVKMMEPGPAQKKYKAHKNHVPAAKLNAVQTIETFITQQETMLLYLRDAQSKDINNPKIPLSVARIVRINVGDVFRFLVTHNERHMQQAKRNLVHKPEPCGFQAT</sequence>
<dbReference type="InterPro" id="IPR034660">
    <property type="entry name" value="DinB/YfiT-like"/>
</dbReference>
<dbReference type="SUPFAM" id="SSF109854">
    <property type="entry name" value="DinB/YfiT-like putative metalloenzymes"/>
    <property type="match status" value="1"/>
</dbReference>
<dbReference type="Pfam" id="PF12867">
    <property type="entry name" value="DinB_2"/>
    <property type="match status" value="1"/>
</dbReference>
<name>A0A5M8QSQ4_9BACT</name>
<dbReference type="RefSeq" id="WP_139012385.1">
    <property type="nucleotide sequence ID" value="NZ_VBSN01000038.1"/>
</dbReference>
<reference evidence="2 3" key="1">
    <citation type="submission" date="2019-05" db="EMBL/GenBank/DDBJ databases">
        <authorList>
            <person name="Qu J.-H."/>
        </authorList>
    </citation>
    <scope>NUCLEOTIDE SEQUENCE [LARGE SCALE GENOMIC DNA]</scope>
    <source>
        <strain evidence="2 3">NS28</strain>
    </source>
</reference>
<feature type="domain" description="DinB-like" evidence="1">
    <location>
        <begin position="18"/>
        <end position="177"/>
    </location>
</feature>
<proteinExistence type="predicted"/>
<evidence type="ECO:0000313" key="2">
    <source>
        <dbReference type="EMBL" id="KAA6439129.1"/>
    </source>
</evidence>
<evidence type="ECO:0000259" key="1">
    <source>
        <dbReference type="Pfam" id="PF12867"/>
    </source>
</evidence>
<dbReference type="EMBL" id="VBSN01000038">
    <property type="protein sequence ID" value="KAA6439129.1"/>
    <property type="molecule type" value="Genomic_DNA"/>
</dbReference>
<organism evidence="2 3">
    <name type="scientific">Dyadobacter flavalbus</name>
    <dbReference type="NCBI Taxonomy" id="2579942"/>
    <lineage>
        <taxon>Bacteria</taxon>
        <taxon>Pseudomonadati</taxon>
        <taxon>Bacteroidota</taxon>
        <taxon>Cytophagia</taxon>
        <taxon>Cytophagales</taxon>
        <taxon>Spirosomataceae</taxon>
        <taxon>Dyadobacter</taxon>
    </lineage>
</organism>
<protein>
    <submittedName>
        <fullName evidence="2">DinB family protein</fullName>
    </submittedName>
</protein>
<dbReference type="InterPro" id="IPR024775">
    <property type="entry name" value="DinB-like"/>
</dbReference>
<dbReference type="Proteomes" id="UP000323994">
    <property type="component" value="Unassembled WGS sequence"/>
</dbReference>
<dbReference type="AlphaFoldDB" id="A0A5M8QSQ4"/>
<dbReference type="Gene3D" id="1.20.120.450">
    <property type="entry name" value="dinb family like domain"/>
    <property type="match status" value="1"/>
</dbReference>
<accession>A0A5M8QSQ4</accession>
<dbReference type="OrthoDB" id="1524454at2"/>